<dbReference type="AlphaFoldDB" id="S8AFQ1"/>
<evidence type="ECO:0000256" key="5">
    <source>
        <dbReference type="ARBA" id="ARBA00023002"/>
    </source>
</evidence>
<evidence type="ECO:0000256" key="4">
    <source>
        <dbReference type="ARBA" id="ARBA00022964"/>
    </source>
</evidence>
<comment type="cofactor">
    <cofactor evidence="1">
        <name>Fe(3+)</name>
        <dbReference type="ChEBI" id="CHEBI:29034"/>
    </cofactor>
</comment>
<dbReference type="InterPro" id="IPR007535">
    <property type="entry name" value="Catechol_dOase_N"/>
</dbReference>
<reference evidence="10" key="2">
    <citation type="submission" date="2013-04" db="EMBL/GenBank/DDBJ databases">
        <title>Genomic mechanisms accounting for the adaptation to parasitism in nematode-trapping fungi.</title>
        <authorList>
            <person name="Ahren D.G."/>
        </authorList>
    </citation>
    <scope>NUCLEOTIDE SEQUENCE [LARGE SCALE GENOMIC DNA]</scope>
    <source>
        <strain evidence="10">CBS 200.50</strain>
    </source>
</reference>
<dbReference type="OMA" id="RCVMRSD"/>
<dbReference type="InterPro" id="IPR000627">
    <property type="entry name" value="Intradiol_dOase_C"/>
</dbReference>
<dbReference type="STRING" id="1284197.S8AFQ1"/>
<dbReference type="InterPro" id="IPR050770">
    <property type="entry name" value="Intradiol_RC_Dioxygenase"/>
</dbReference>
<comment type="caution">
    <text evidence="9">The sequence shown here is derived from an EMBL/GenBank/DDBJ whole genome shotgun (WGS) entry which is preliminary data.</text>
</comment>
<feature type="domain" description="Intradiol ring-cleavage dioxygenases" evidence="7">
    <location>
        <begin position="212"/>
        <end position="371"/>
    </location>
</feature>
<dbReference type="GO" id="GO:0008199">
    <property type="term" value="F:ferric iron binding"/>
    <property type="evidence" value="ECO:0007669"/>
    <property type="project" value="InterPro"/>
</dbReference>
<keyword evidence="3" id="KW-0479">Metal-binding</keyword>
<keyword evidence="6" id="KW-0408">Iron</keyword>
<dbReference type="GO" id="GO:0009712">
    <property type="term" value="P:catechol-containing compound metabolic process"/>
    <property type="evidence" value="ECO:0007669"/>
    <property type="project" value="InterPro"/>
</dbReference>
<keyword evidence="10" id="KW-1185">Reference proteome</keyword>
<evidence type="ECO:0000313" key="10">
    <source>
        <dbReference type="Proteomes" id="UP000015100"/>
    </source>
</evidence>
<proteinExistence type="inferred from homology"/>
<dbReference type="Proteomes" id="UP000015100">
    <property type="component" value="Unassembled WGS sequence"/>
</dbReference>
<sequence length="407" mass="45081">MPAGQLLAMEKVPLGPKFCKRRGWPGEPEIIASIGYKFYKSHEPTSLNGSKFNQPRKPRDNYRSSSPDAIADLLQFFSIMDPSKITIPPMKDLTDSNITANVNIINSQSPNKRLEYLLTSLVTHLHDFARETRLTTEEWMAAIQFLTSVGQKCDDLRQEFILLSDTLGLSVLVDGMNHPKPPGATEGTVLGPFHTHDAENFESGESICSPGKGEPMLVLCSLKDTKGNAIEGATIDIWETDDTGNYDTQYPGRTTPDCRGILKSGEDGFWFKCIKPVPYPIPIDGPVGIMLRALHRHSYRPAHIHFKFQKDGYDELITALYARGDPYETSDSVFGVKSSLVADIGKITDSATAEKYGMKLGDHLLKWDFVLTTETESKELKDRLAKEALEKLGSTAKLENGLPVAST</sequence>
<dbReference type="CDD" id="cd03461">
    <property type="entry name" value="1_2-HQD"/>
    <property type="match status" value="1"/>
</dbReference>
<dbReference type="Pfam" id="PF00775">
    <property type="entry name" value="Dioxygenase_C"/>
    <property type="match status" value="1"/>
</dbReference>
<evidence type="ECO:0000256" key="6">
    <source>
        <dbReference type="ARBA" id="ARBA00023004"/>
    </source>
</evidence>
<protein>
    <recommendedName>
        <fullName evidence="11">Intradiol ring-cleavage dioxygenases domain-containing protein</fullName>
    </recommendedName>
</protein>
<evidence type="ECO:0000256" key="2">
    <source>
        <dbReference type="ARBA" id="ARBA00007825"/>
    </source>
</evidence>
<evidence type="ECO:0000256" key="1">
    <source>
        <dbReference type="ARBA" id="ARBA00001965"/>
    </source>
</evidence>
<dbReference type="eggNOG" id="ENOG502QWDJ">
    <property type="taxonomic scope" value="Eukaryota"/>
</dbReference>
<dbReference type="Gene3D" id="2.60.130.10">
    <property type="entry name" value="Aromatic compound dioxygenase"/>
    <property type="match status" value="1"/>
</dbReference>
<dbReference type="InterPro" id="IPR015889">
    <property type="entry name" value="Intradiol_dOase_core"/>
</dbReference>
<dbReference type="Pfam" id="PF04444">
    <property type="entry name" value="Dioxygenase_N"/>
    <property type="match status" value="1"/>
</dbReference>
<dbReference type="EMBL" id="AQGS01000443">
    <property type="protein sequence ID" value="EPS39986.1"/>
    <property type="molecule type" value="Genomic_DNA"/>
</dbReference>
<dbReference type="PANTHER" id="PTHR33711">
    <property type="entry name" value="DIOXYGENASE, PUTATIVE (AFU_ORTHOLOGUE AFUA_2G02910)-RELATED"/>
    <property type="match status" value="1"/>
</dbReference>
<evidence type="ECO:0008006" key="11">
    <source>
        <dbReference type="Google" id="ProtNLM"/>
    </source>
</evidence>
<dbReference type="HOGENOM" id="CLU_046727_2_0_1"/>
<keyword evidence="4" id="KW-0223">Dioxygenase</keyword>
<keyword evidence="5" id="KW-0560">Oxidoreductase</keyword>
<evidence type="ECO:0000259" key="7">
    <source>
        <dbReference type="Pfam" id="PF00775"/>
    </source>
</evidence>
<evidence type="ECO:0000259" key="8">
    <source>
        <dbReference type="Pfam" id="PF04444"/>
    </source>
</evidence>
<dbReference type="InterPro" id="IPR039390">
    <property type="entry name" value="1_2-HQD/HQD"/>
</dbReference>
<accession>S8AFQ1</accession>
<feature type="domain" description="Catechol dioxygenase N-terminal" evidence="8">
    <location>
        <begin position="111"/>
        <end position="184"/>
    </location>
</feature>
<evidence type="ECO:0000313" key="9">
    <source>
        <dbReference type="EMBL" id="EPS39986.1"/>
    </source>
</evidence>
<name>S8AFQ1_DACHA</name>
<evidence type="ECO:0000256" key="3">
    <source>
        <dbReference type="ARBA" id="ARBA00022723"/>
    </source>
</evidence>
<comment type="similarity">
    <text evidence="2">Belongs to the intradiol ring-cleavage dioxygenase family.</text>
</comment>
<dbReference type="PANTHER" id="PTHR33711:SF7">
    <property type="entry name" value="INTRADIOL RING-CLEAVAGE DIOXYGENASES DOMAIN-CONTAINING PROTEIN-RELATED"/>
    <property type="match status" value="1"/>
</dbReference>
<organism evidence="9 10">
    <name type="scientific">Dactylellina haptotyla (strain CBS 200.50)</name>
    <name type="common">Nematode-trapping fungus</name>
    <name type="synonym">Monacrosporium haptotylum</name>
    <dbReference type="NCBI Taxonomy" id="1284197"/>
    <lineage>
        <taxon>Eukaryota</taxon>
        <taxon>Fungi</taxon>
        <taxon>Dikarya</taxon>
        <taxon>Ascomycota</taxon>
        <taxon>Pezizomycotina</taxon>
        <taxon>Orbiliomycetes</taxon>
        <taxon>Orbiliales</taxon>
        <taxon>Orbiliaceae</taxon>
        <taxon>Dactylellina</taxon>
    </lineage>
</organism>
<gene>
    <name evidence="9" type="ORF">H072_6340</name>
</gene>
<dbReference type="SUPFAM" id="SSF49482">
    <property type="entry name" value="Aromatic compound dioxygenase"/>
    <property type="match status" value="1"/>
</dbReference>
<reference evidence="9 10" key="1">
    <citation type="journal article" date="2013" name="PLoS Genet.">
        <title>Genomic mechanisms accounting for the adaptation to parasitism in nematode-trapping fungi.</title>
        <authorList>
            <person name="Meerupati T."/>
            <person name="Andersson K.M."/>
            <person name="Friman E."/>
            <person name="Kumar D."/>
            <person name="Tunlid A."/>
            <person name="Ahren D."/>
        </authorList>
    </citation>
    <scope>NUCLEOTIDE SEQUENCE [LARGE SCALE GENOMIC DNA]</scope>
    <source>
        <strain evidence="9 10">CBS 200.50</strain>
    </source>
</reference>
<dbReference type="GO" id="GO:0018576">
    <property type="term" value="F:catechol 1,2-dioxygenase activity"/>
    <property type="evidence" value="ECO:0007669"/>
    <property type="project" value="InterPro"/>
</dbReference>
<dbReference type="OrthoDB" id="5238185at2759"/>